<dbReference type="EMBL" id="LXYT01000002">
    <property type="protein sequence ID" value="OLY43209.1"/>
    <property type="molecule type" value="Genomic_DNA"/>
</dbReference>
<dbReference type="InterPro" id="IPR005616">
    <property type="entry name" value="CcmH/CycL/Ccl2/NrfF_N"/>
</dbReference>
<evidence type="ECO:0000256" key="8">
    <source>
        <dbReference type="RuleBase" id="RU364112"/>
    </source>
</evidence>
<dbReference type="InterPro" id="IPR051263">
    <property type="entry name" value="C-type_cytochrome_biogenesis"/>
</dbReference>
<name>A0A1R0F8F3_9HYPH</name>
<evidence type="ECO:0000256" key="4">
    <source>
        <dbReference type="ARBA" id="ARBA00022729"/>
    </source>
</evidence>
<feature type="chain" id="PRO_5011816653" description="Cytochrome c-type biogenesis protein" evidence="8">
    <location>
        <begin position="24"/>
        <end position="156"/>
    </location>
</feature>
<evidence type="ECO:0000313" key="10">
    <source>
        <dbReference type="EMBL" id="OLY43209.1"/>
    </source>
</evidence>
<evidence type="ECO:0000256" key="1">
    <source>
        <dbReference type="ARBA" id="ARBA00010342"/>
    </source>
</evidence>
<keyword evidence="3 8" id="KW-0479">Metal-binding</keyword>
<comment type="function">
    <text evidence="6">Required for the biogenesis of c-type cytochromes. Possible subunit of a heme lyase.</text>
</comment>
<sequence>MRFFCRILAAFYFCCLINSAGLAVLPDEVLQDQALEARARDISSHLRCLVCQNESIDDSNAPLARDLRLIVRERLKAGDTDTEVVDYLVARYGEFVLLKPRLNGETILLWFAPLLIIVIAGGAIIFRVKRRKHNKLMPLSEAEKQQLDRILKAKKR</sequence>
<keyword evidence="4 8" id="KW-0732">Signal</keyword>
<feature type="transmembrane region" description="Helical" evidence="8">
    <location>
        <begin position="107"/>
        <end position="128"/>
    </location>
</feature>
<keyword evidence="8" id="KW-0472">Membrane</keyword>
<evidence type="ECO:0000256" key="5">
    <source>
        <dbReference type="ARBA" id="ARBA00023004"/>
    </source>
</evidence>
<feature type="signal peptide" evidence="8">
    <location>
        <begin position="1"/>
        <end position="23"/>
    </location>
</feature>
<evidence type="ECO:0000256" key="2">
    <source>
        <dbReference type="ARBA" id="ARBA00022617"/>
    </source>
</evidence>
<evidence type="ECO:0000256" key="3">
    <source>
        <dbReference type="ARBA" id="ARBA00022723"/>
    </source>
</evidence>
<dbReference type="PANTHER" id="PTHR47870:SF4">
    <property type="entry name" value="CYTOCHROME C-TYPE BIOGENESIS PROTEIN CYCH"/>
    <property type="match status" value="1"/>
</dbReference>
<dbReference type="Gene3D" id="1.10.8.640">
    <property type="entry name" value="Cytochrome C biogenesis protein"/>
    <property type="match status" value="1"/>
</dbReference>
<dbReference type="Pfam" id="PF03918">
    <property type="entry name" value="CcmH"/>
    <property type="match status" value="1"/>
</dbReference>
<reference evidence="10 11" key="1">
    <citation type="submission" date="2016-12" db="EMBL/GenBank/DDBJ databases">
        <title>Comparative genomics of Bartonella apis.</title>
        <authorList>
            <person name="Engel P."/>
        </authorList>
    </citation>
    <scope>NUCLEOTIDE SEQUENCE [LARGE SCALE GENOMIC DNA]</scope>
    <source>
        <strain evidence="10 11">PEB0149</strain>
    </source>
</reference>
<gene>
    <name evidence="10" type="ORF">PEB0149_006330</name>
</gene>
<keyword evidence="5 8" id="KW-0408">Iron</keyword>
<keyword evidence="8" id="KW-1133">Transmembrane helix</keyword>
<comment type="caution">
    <text evidence="10">The sequence shown here is derived from an EMBL/GenBank/DDBJ whole genome shotgun (WGS) entry which is preliminary data.</text>
</comment>
<evidence type="ECO:0000256" key="7">
    <source>
        <dbReference type="ARBA" id="ARBA00060491"/>
    </source>
</evidence>
<keyword evidence="8" id="KW-0812">Transmembrane</keyword>
<dbReference type="OrthoDB" id="9804975at2"/>
<evidence type="ECO:0000259" key="9">
    <source>
        <dbReference type="Pfam" id="PF03918"/>
    </source>
</evidence>
<keyword evidence="11" id="KW-1185">Reference proteome</keyword>
<accession>A0A1R0F8F3</accession>
<comment type="similarity">
    <text evidence="1 8">Belongs to the CcmH/CycL/Ccl2/NrfF family.</text>
</comment>
<dbReference type="GO" id="GO:0005886">
    <property type="term" value="C:plasma membrane"/>
    <property type="evidence" value="ECO:0007669"/>
    <property type="project" value="TreeGrafter"/>
</dbReference>
<dbReference type="FunFam" id="1.10.8.640:FF:000001">
    <property type="entry name" value="Cytochrome c-type biogenesis protein"/>
    <property type="match status" value="1"/>
</dbReference>
<dbReference type="PANTHER" id="PTHR47870">
    <property type="entry name" value="CYTOCHROME C-TYPE BIOGENESIS PROTEIN CCMH"/>
    <property type="match status" value="1"/>
</dbReference>
<evidence type="ECO:0000256" key="6">
    <source>
        <dbReference type="ARBA" id="ARBA00037230"/>
    </source>
</evidence>
<organism evidence="10 11">
    <name type="scientific">Bartonella apis</name>
    <dbReference type="NCBI Taxonomy" id="1686310"/>
    <lineage>
        <taxon>Bacteria</taxon>
        <taxon>Pseudomonadati</taxon>
        <taxon>Pseudomonadota</taxon>
        <taxon>Alphaproteobacteria</taxon>
        <taxon>Hyphomicrobiales</taxon>
        <taxon>Bartonellaceae</taxon>
        <taxon>Bartonella</taxon>
    </lineage>
</organism>
<keyword evidence="2 8" id="KW-0349">Heme</keyword>
<proteinExistence type="inferred from homology"/>
<dbReference type="GO" id="GO:0017004">
    <property type="term" value="P:cytochrome complex assembly"/>
    <property type="evidence" value="ECO:0007669"/>
    <property type="project" value="UniProtKB-ARBA"/>
</dbReference>
<dbReference type="GO" id="GO:0046872">
    <property type="term" value="F:metal ion binding"/>
    <property type="evidence" value="ECO:0007669"/>
    <property type="project" value="UniProtKB-KW"/>
</dbReference>
<protein>
    <recommendedName>
        <fullName evidence="8">Cytochrome c-type biogenesis protein</fullName>
    </recommendedName>
</protein>
<dbReference type="InterPro" id="IPR038297">
    <property type="entry name" value="CcmH/CycL/NrfF/Ccl2_sf"/>
</dbReference>
<feature type="domain" description="CcmH/CycL/Ccl2/NrfF N-terminal" evidence="9">
    <location>
        <begin position="13"/>
        <end position="151"/>
    </location>
</feature>
<dbReference type="RefSeq" id="WP_075870107.1">
    <property type="nucleotide sequence ID" value="NZ_CAMKXQ010000001.1"/>
</dbReference>
<comment type="subcellular location">
    <subcellularLocation>
        <location evidence="7">Membrane</location>
        <topology evidence="7">Single-pass membrane protein</topology>
        <orientation evidence="7">Periplasmic side</orientation>
    </subcellularLocation>
</comment>
<evidence type="ECO:0000313" key="11">
    <source>
        <dbReference type="Proteomes" id="UP000187344"/>
    </source>
</evidence>
<dbReference type="CDD" id="cd16378">
    <property type="entry name" value="CcmH_N"/>
    <property type="match status" value="1"/>
</dbReference>
<dbReference type="Proteomes" id="UP000187344">
    <property type="component" value="Unassembled WGS sequence"/>
</dbReference>
<dbReference type="AlphaFoldDB" id="A0A1R0F8F3"/>